<organism evidence="2 3">
    <name type="scientific">Pseudozobellia thermophila</name>
    <dbReference type="NCBI Taxonomy" id="192903"/>
    <lineage>
        <taxon>Bacteria</taxon>
        <taxon>Pseudomonadati</taxon>
        <taxon>Bacteroidota</taxon>
        <taxon>Flavobacteriia</taxon>
        <taxon>Flavobacteriales</taxon>
        <taxon>Flavobacteriaceae</taxon>
        <taxon>Pseudozobellia</taxon>
    </lineage>
</organism>
<dbReference type="RefSeq" id="WP_072992632.1">
    <property type="nucleotide sequence ID" value="NZ_FQYU01000002.1"/>
</dbReference>
<sequence length="116" mass="13004">MKNLKVLLVVLALMGASSAFAKATPTSDKIAIETNTTVRRAATKTVVFKGRTYHFRNGKWYITRGRRLVVVRPPVGLAVRSLPRGNKVVVVKGRKFYKFNGVHYQKRGGTYVVVRL</sequence>
<evidence type="ECO:0000313" key="2">
    <source>
        <dbReference type="EMBL" id="SHI97669.1"/>
    </source>
</evidence>
<dbReference type="STRING" id="192903.SAMN04488513_102449"/>
<dbReference type="EMBL" id="FQYU01000002">
    <property type="protein sequence ID" value="SHI97669.1"/>
    <property type="molecule type" value="Genomic_DNA"/>
</dbReference>
<dbReference type="InterPro" id="IPR045398">
    <property type="entry name" value="DUF6515"/>
</dbReference>
<dbReference type="Proteomes" id="UP000184543">
    <property type="component" value="Unassembled WGS sequence"/>
</dbReference>
<feature type="chain" id="PRO_5013155592" evidence="1">
    <location>
        <begin position="22"/>
        <end position="116"/>
    </location>
</feature>
<keyword evidence="3" id="KW-1185">Reference proteome</keyword>
<dbReference type="Pfam" id="PF20125">
    <property type="entry name" value="DUF6515"/>
    <property type="match status" value="1"/>
</dbReference>
<protein>
    <submittedName>
        <fullName evidence="2">Uncharacterized protein</fullName>
    </submittedName>
</protein>
<reference evidence="3" key="1">
    <citation type="submission" date="2016-11" db="EMBL/GenBank/DDBJ databases">
        <authorList>
            <person name="Varghese N."/>
            <person name="Submissions S."/>
        </authorList>
    </citation>
    <scope>NUCLEOTIDE SEQUENCE [LARGE SCALE GENOMIC DNA]</scope>
    <source>
        <strain evidence="3">DSM 19858</strain>
    </source>
</reference>
<dbReference type="AlphaFoldDB" id="A0A1M6FJ63"/>
<keyword evidence="1" id="KW-0732">Signal</keyword>
<feature type="signal peptide" evidence="1">
    <location>
        <begin position="1"/>
        <end position="21"/>
    </location>
</feature>
<evidence type="ECO:0000313" key="3">
    <source>
        <dbReference type="Proteomes" id="UP000184543"/>
    </source>
</evidence>
<gene>
    <name evidence="2" type="ORF">SAMN04488513_102449</name>
</gene>
<name>A0A1M6FJ63_9FLAO</name>
<proteinExistence type="predicted"/>
<accession>A0A1M6FJ63</accession>
<evidence type="ECO:0000256" key="1">
    <source>
        <dbReference type="SAM" id="SignalP"/>
    </source>
</evidence>